<name>A0A8J3ZWL4_9ACTN</name>
<accession>A0A8J3ZWL4</accession>
<keyword evidence="3" id="KW-1185">Reference proteome</keyword>
<sequence length="770" mass="82526">MGRSAARNLKELGEYAGSVLERVRRTPQHPELDHLRTQLAERAEALARQATQVVTVAVWGEFSVGKSLLLGTLLGNPVLLPVSAIPTTCNVVLLRLRQSEDGPAVVQEAAVEWFTDGDLDSYVDHLAYTATQEAHLAAVTDLVPADMPRGATGVAPLRAAVTAVADRSDGLSRLRGELDRLHAALAHRPTDPGPETLSLDELPLVVAHPGASVDPPDARGLRSRLPLVRRVVLDVAVPVGVWNLAELHGAQVQFVDLPGSSGGTATIRDEFLAAEEVGAVAATLVVLDANRGAATKPQQLRDILRRHGRPWNAIQEAILVVGGKFDTLPSTPHQQVEDGVPVDLDSAADLRSLLEAARGLLPAGGDERIAFVSPLVTVARADADGGPPWRAADVTRAVGGAALVVRAAHTADQWTKVDRPAGTIGTALAEFTVDGGLRHLRAMVVGLVNQRGLALQASVATKVADELRAHEARLDRKLNQLGADLGAGDSAAMVRTALAALDRVLTDMVQDARSTLIDPYSGIGSSAPLRTQVVDDAADEVLQWPAWTRLLAAVDGGRVVARAASGGSMSLLGARRTVPLLVSDLAEPFAQTCRTLFERAHRHLLDAVGDWLATWEGRVASAMTDLAPLTAEPARAQVERLPDGDLLVAALEYVQDLSVFEDKVRELLKTTDAPTDDDVAAAFPLDLDRAFPWHPDSPQDDDQHTSQYQVLRYRRELVRAASDRAVRSLSELQAQVRELVVVNLEDFRNQFREWQDRAEALGRAVDSTGT</sequence>
<gene>
    <name evidence="2" type="ORF">Voc01_054350</name>
</gene>
<evidence type="ECO:0000259" key="1">
    <source>
        <dbReference type="Pfam" id="PF00350"/>
    </source>
</evidence>
<comment type="caution">
    <text evidence="2">The sequence shown here is derived from an EMBL/GenBank/DDBJ whole genome shotgun (WGS) entry which is preliminary data.</text>
</comment>
<dbReference type="Gene3D" id="3.40.50.300">
    <property type="entry name" value="P-loop containing nucleotide triphosphate hydrolases"/>
    <property type="match status" value="1"/>
</dbReference>
<dbReference type="Proteomes" id="UP000635606">
    <property type="component" value="Unassembled WGS sequence"/>
</dbReference>
<feature type="domain" description="Dynamin N-terminal" evidence="1">
    <location>
        <begin position="56"/>
        <end position="305"/>
    </location>
</feature>
<dbReference type="InterPro" id="IPR045063">
    <property type="entry name" value="Dynamin_N"/>
</dbReference>
<dbReference type="Pfam" id="PF00350">
    <property type="entry name" value="Dynamin_N"/>
    <property type="match status" value="1"/>
</dbReference>
<proteinExistence type="predicted"/>
<dbReference type="EMBL" id="BOPH01000081">
    <property type="protein sequence ID" value="GIJ70518.1"/>
    <property type="molecule type" value="Genomic_DNA"/>
</dbReference>
<protein>
    <recommendedName>
        <fullName evidence="1">Dynamin N-terminal domain-containing protein</fullName>
    </recommendedName>
</protein>
<evidence type="ECO:0000313" key="2">
    <source>
        <dbReference type="EMBL" id="GIJ70518.1"/>
    </source>
</evidence>
<reference evidence="2" key="1">
    <citation type="submission" date="2021-01" db="EMBL/GenBank/DDBJ databases">
        <title>Whole genome shotgun sequence of Virgisporangium ochraceum NBRC 16418.</title>
        <authorList>
            <person name="Komaki H."/>
            <person name="Tamura T."/>
        </authorList>
    </citation>
    <scope>NUCLEOTIDE SEQUENCE</scope>
    <source>
        <strain evidence="2">NBRC 16418</strain>
    </source>
</reference>
<evidence type="ECO:0000313" key="3">
    <source>
        <dbReference type="Proteomes" id="UP000635606"/>
    </source>
</evidence>
<organism evidence="2 3">
    <name type="scientific">Virgisporangium ochraceum</name>
    <dbReference type="NCBI Taxonomy" id="65505"/>
    <lineage>
        <taxon>Bacteria</taxon>
        <taxon>Bacillati</taxon>
        <taxon>Actinomycetota</taxon>
        <taxon>Actinomycetes</taxon>
        <taxon>Micromonosporales</taxon>
        <taxon>Micromonosporaceae</taxon>
        <taxon>Virgisporangium</taxon>
    </lineage>
</organism>
<dbReference type="SUPFAM" id="SSF52540">
    <property type="entry name" value="P-loop containing nucleoside triphosphate hydrolases"/>
    <property type="match status" value="1"/>
</dbReference>
<dbReference type="InterPro" id="IPR027417">
    <property type="entry name" value="P-loop_NTPase"/>
</dbReference>
<dbReference type="AlphaFoldDB" id="A0A8J3ZWL4"/>